<comment type="caution">
    <text evidence="1">The sequence shown here is derived from an EMBL/GenBank/DDBJ whole genome shotgun (WGS) entry which is preliminary data.</text>
</comment>
<protein>
    <submittedName>
        <fullName evidence="1">Uncharacterized protein</fullName>
    </submittedName>
</protein>
<evidence type="ECO:0000313" key="1">
    <source>
        <dbReference type="EMBL" id="KAK8572293.1"/>
    </source>
</evidence>
<evidence type="ECO:0000313" key="2">
    <source>
        <dbReference type="Proteomes" id="UP001472677"/>
    </source>
</evidence>
<dbReference type="EMBL" id="JBBPBM010000008">
    <property type="protein sequence ID" value="KAK8572293.1"/>
    <property type="molecule type" value="Genomic_DNA"/>
</dbReference>
<sequence length="139" mass="15484">MASTTMLHSRGIQISSVYQARLHNERIARTIETSRDVESEITRLKSLSQHQCSNKTNLVVAATNKVHQTRDQMFNHSGSTRSQDSSTKALYAKSSVKSPEELLDNAIISHVALIWGARMPIIRGKASTNSIVEIRPMSH</sequence>
<dbReference type="Proteomes" id="UP001472677">
    <property type="component" value="Unassembled WGS sequence"/>
</dbReference>
<reference evidence="1 2" key="1">
    <citation type="journal article" date="2024" name="G3 (Bethesda)">
        <title>Genome assembly of Hibiscus sabdariffa L. provides insights into metabolisms of medicinal natural products.</title>
        <authorList>
            <person name="Kim T."/>
        </authorList>
    </citation>
    <scope>NUCLEOTIDE SEQUENCE [LARGE SCALE GENOMIC DNA]</scope>
    <source>
        <strain evidence="1">TK-2024</strain>
        <tissue evidence="1">Old leaves</tissue>
    </source>
</reference>
<proteinExistence type="predicted"/>
<name>A0ABR2F5L1_9ROSI</name>
<keyword evidence="2" id="KW-1185">Reference proteome</keyword>
<gene>
    <name evidence="1" type="ORF">V6N12_028348</name>
</gene>
<organism evidence="1 2">
    <name type="scientific">Hibiscus sabdariffa</name>
    <name type="common">roselle</name>
    <dbReference type="NCBI Taxonomy" id="183260"/>
    <lineage>
        <taxon>Eukaryota</taxon>
        <taxon>Viridiplantae</taxon>
        <taxon>Streptophyta</taxon>
        <taxon>Embryophyta</taxon>
        <taxon>Tracheophyta</taxon>
        <taxon>Spermatophyta</taxon>
        <taxon>Magnoliopsida</taxon>
        <taxon>eudicotyledons</taxon>
        <taxon>Gunneridae</taxon>
        <taxon>Pentapetalae</taxon>
        <taxon>rosids</taxon>
        <taxon>malvids</taxon>
        <taxon>Malvales</taxon>
        <taxon>Malvaceae</taxon>
        <taxon>Malvoideae</taxon>
        <taxon>Hibiscus</taxon>
    </lineage>
</organism>
<accession>A0ABR2F5L1</accession>